<dbReference type="Pfam" id="PF12704">
    <property type="entry name" value="MacB_PCD"/>
    <property type="match status" value="1"/>
</dbReference>
<evidence type="ECO:0000256" key="7">
    <source>
        <dbReference type="SAM" id="Phobius"/>
    </source>
</evidence>
<dbReference type="OrthoDB" id="9770036at2"/>
<protein>
    <submittedName>
        <fullName evidence="10">Putative ABC transport system permease protein</fullName>
    </submittedName>
</protein>
<keyword evidence="5 7" id="KW-0472">Membrane</keyword>
<gene>
    <name evidence="10" type="ORF">SAMN04488121_10781</name>
</gene>
<dbReference type="AlphaFoldDB" id="A0A1G7XU39"/>
<keyword evidence="2" id="KW-1003">Cell membrane</keyword>
<evidence type="ECO:0000256" key="5">
    <source>
        <dbReference type="ARBA" id="ARBA00023136"/>
    </source>
</evidence>
<dbReference type="InterPro" id="IPR050250">
    <property type="entry name" value="Macrolide_Exporter_MacB"/>
</dbReference>
<comment type="similarity">
    <text evidence="6">Belongs to the ABC-4 integral membrane protein family.</text>
</comment>
<reference evidence="10 11" key="1">
    <citation type="submission" date="2016-10" db="EMBL/GenBank/DDBJ databases">
        <authorList>
            <person name="de Groot N.N."/>
        </authorList>
    </citation>
    <scope>NUCLEOTIDE SEQUENCE [LARGE SCALE GENOMIC DNA]</scope>
    <source>
        <strain evidence="10 11">DSM 527</strain>
    </source>
</reference>
<dbReference type="Pfam" id="PF02687">
    <property type="entry name" value="FtsX"/>
    <property type="match status" value="1"/>
</dbReference>
<dbReference type="RefSeq" id="WP_089835606.1">
    <property type="nucleotide sequence ID" value="NZ_FNBN01000007.1"/>
</dbReference>
<evidence type="ECO:0000313" key="10">
    <source>
        <dbReference type="EMBL" id="SDG87715.1"/>
    </source>
</evidence>
<keyword evidence="3 7" id="KW-0812">Transmembrane</keyword>
<dbReference type="InterPro" id="IPR003838">
    <property type="entry name" value="ABC3_permease_C"/>
</dbReference>
<feature type="transmembrane region" description="Helical" evidence="7">
    <location>
        <begin position="384"/>
        <end position="405"/>
    </location>
</feature>
<dbReference type="Proteomes" id="UP000199045">
    <property type="component" value="Unassembled WGS sequence"/>
</dbReference>
<evidence type="ECO:0000259" key="9">
    <source>
        <dbReference type="Pfam" id="PF12704"/>
    </source>
</evidence>
<evidence type="ECO:0000256" key="2">
    <source>
        <dbReference type="ARBA" id="ARBA00022475"/>
    </source>
</evidence>
<feature type="domain" description="ABC3 transporter permease C-terminal" evidence="8">
    <location>
        <begin position="297"/>
        <end position="410"/>
    </location>
</feature>
<evidence type="ECO:0000256" key="3">
    <source>
        <dbReference type="ARBA" id="ARBA00022692"/>
    </source>
</evidence>
<evidence type="ECO:0000256" key="6">
    <source>
        <dbReference type="ARBA" id="ARBA00038076"/>
    </source>
</evidence>
<comment type="subcellular location">
    <subcellularLocation>
        <location evidence="1">Cell membrane</location>
        <topology evidence="1">Multi-pass membrane protein</topology>
    </subcellularLocation>
</comment>
<evidence type="ECO:0000313" key="11">
    <source>
        <dbReference type="Proteomes" id="UP000199045"/>
    </source>
</evidence>
<name>A0A1G7XU39_CHIFI</name>
<feature type="transmembrane region" description="Helical" evidence="7">
    <location>
        <begin position="27"/>
        <end position="46"/>
    </location>
</feature>
<evidence type="ECO:0000259" key="8">
    <source>
        <dbReference type="Pfam" id="PF02687"/>
    </source>
</evidence>
<keyword evidence="4 7" id="KW-1133">Transmembrane helix</keyword>
<feature type="domain" description="MacB-like periplasmic core" evidence="9">
    <location>
        <begin position="26"/>
        <end position="255"/>
    </location>
</feature>
<proteinExistence type="inferred from homology"/>
<dbReference type="GO" id="GO:0022857">
    <property type="term" value="F:transmembrane transporter activity"/>
    <property type="evidence" value="ECO:0007669"/>
    <property type="project" value="TreeGrafter"/>
</dbReference>
<dbReference type="STRING" id="104663.SAMN04488121_10781"/>
<evidence type="ECO:0000256" key="4">
    <source>
        <dbReference type="ARBA" id="ARBA00022989"/>
    </source>
</evidence>
<dbReference type="GO" id="GO:0005886">
    <property type="term" value="C:plasma membrane"/>
    <property type="evidence" value="ECO:0007669"/>
    <property type="project" value="UniProtKB-SubCell"/>
</dbReference>
<accession>A0A1G7XU39</accession>
<feature type="transmembrane region" description="Helical" evidence="7">
    <location>
        <begin position="337"/>
        <end position="364"/>
    </location>
</feature>
<evidence type="ECO:0000256" key="1">
    <source>
        <dbReference type="ARBA" id="ARBA00004651"/>
    </source>
</evidence>
<dbReference type="EMBL" id="FNBN01000007">
    <property type="protein sequence ID" value="SDG87715.1"/>
    <property type="molecule type" value="Genomic_DNA"/>
</dbReference>
<dbReference type="PANTHER" id="PTHR30572">
    <property type="entry name" value="MEMBRANE COMPONENT OF TRANSPORTER-RELATED"/>
    <property type="match status" value="1"/>
</dbReference>
<organism evidence="10 11">
    <name type="scientific">Chitinophaga filiformis</name>
    <name type="common">Myxococcus filiformis</name>
    <name type="synonym">Flexibacter filiformis</name>
    <dbReference type="NCBI Taxonomy" id="104663"/>
    <lineage>
        <taxon>Bacteria</taxon>
        <taxon>Pseudomonadati</taxon>
        <taxon>Bacteroidota</taxon>
        <taxon>Chitinophagia</taxon>
        <taxon>Chitinophagales</taxon>
        <taxon>Chitinophagaceae</taxon>
        <taxon>Chitinophaga</taxon>
    </lineage>
</organism>
<dbReference type="PANTHER" id="PTHR30572:SF4">
    <property type="entry name" value="ABC TRANSPORTER PERMEASE YTRF"/>
    <property type="match status" value="1"/>
</dbReference>
<feature type="transmembrane region" description="Helical" evidence="7">
    <location>
        <begin position="293"/>
        <end position="316"/>
    </location>
</feature>
<dbReference type="InterPro" id="IPR025857">
    <property type="entry name" value="MacB_PCD"/>
</dbReference>
<sequence>MIATIKILWNSLRMAILELRVNKLRTFLSLLGITIGIFCIIAVLTATNSLEKNVRSEVESLGSDVIYIQKWPWDGGPDFPWWKFVNRPLPKFQELEPIKEKVHSAGLSAFAFSSGGKRVEYKDDYMEGTELFAVSGDYEKIQAMKFVSGRFFAGKENENGSNVAILGANIWEGLFGTSEKALGKTVSISGRPCRVIGTLKKKGASLVDGINYDNSVVVPYFYGRTIVDERRFADPFLIIKAAPGATLLQLKDELRGVMRSVHRLRPKEEDDFSLNEITAVSGDLNKMFGMVNLGGGFIAFFALVVGGFGIANIMFVTVKERTNIIGLKKAIGARKKVILMEFLLESIILCLMGGLLGLFFVYIITVIVNSLDFFEFTLTLNNVILGLSISSIVGVIAGFIPAYLASKLDPVVAIRSN</sequence>